<gene>
    <name evidence="3" type="ORF">N784_05495</name>
</gene>
<dbReference type="InterPro" id="IPR025164">
    <property type="entry name" value="Toastrack_DUF4097"/>
</dbReference>
<dbReference type="OrthoDB" id="2240743at2"/>
<dbReference type="Pfam" id="PF13349">
    <property type="entry name" value="DUF4097"/>
    <property type="match status" value="1"/>
</dbReference>
<dbReference type="Proteomes" id="UP000030401">
    <property type="component" value="Unassembled WGS sequence"/>
</dbReference>
<sequence length="359" mass="40593">MTEERKRILQMIEDGVITASEAEELLEALEHAEEVKHQSLSTKVDWNAEQYAKGNSARSSKNYFKQLLGDTIKKIKNVDLDFNFGPHYDVSHIFQHQGVTFSQIEIEVANGSVRVIPWDEEDVRMECEVKVYQVNDQTEAREHFMQCKEYDVGDHTLRFQLDSKKMKADLTLYIPKRLYKTISVKLFNGVIDAEQMDVKQFQAKTTNGKISLHDIRGNELEVESSNSAMALTDIHVSEVKAETLNGKINIEGSIENVQAKCVNGNIHCTWKQGTEAHRAVLKTTTGNINVHLPTVQSVSGTIQTNVGRLKCYIPTLEVQEEVNEILKKEMRFCAGEGDALHINGETTTGDICIYSNDKK</sequence>
<name>A0A0A5G2I1_9BACI</name>
<dbReference type="STRING" id="1385512.N784_05495"/>
<dbReference type="eggNOG" id="COG3595">
    <property type="taxonomic scope" value="Bacteria"/>
</dbReference>
<evidence type="ECO:0000313" key="3">
    <source>
        <dbReference type="EMBL" id="KGX86249.1"/>
    </source>
</evidence>
<reference evidence="3 4" key="1">
    <citation type="submission" date="2013-08" db="EMBL/GenBank/DDBJ databases">
        <authorList>
            <person name="Huang J."/>
            <person name="Wang G."/>
        </authorList>
    </citation>
    <scope>NUCLEOTIDE SEQUENCE [LARGE SCALE GENOMIC DNA]</scope>
    <source>
        <strain evidence="3 4">JSM 072002</strain>
    </source>
</reference>
<accession>A0A0A5G2I1</accession>
<dbReference type="AlphaFoldDB" id="A0A0A5G2I1"/>
<dbReference type="InterPro" id="IPR053959">
    <property type="entry name" value="YvlB/LiaX_N"/>
</dbReference>
<evidence type="ECO:0000259" key="2">
    <source>
        <dbReference type="Pfam" id="PF22746"/>
    </source>
</evidence>
<dbReference type="RefSeq" id="WP_036834668.1">
    <property type="nucleotide sequence ID" value="NZ_AVPG01000015.1"/>
</dbReference>
<organism evidence="3 4">
    <name type="scientific">Pontibacillus litoralis JSM 072002</name>
    <dbReference type="NCBI Taxonomy" id="1385512"/>
    <lineage>
        <taxon>Bacteria</taxon>
        <taxon>Bacillati</taxon>
        <taxon>Bacillota</taxon>
        <taxon>Bacilli</taxon>
        <taxon>Bacillales</taxon>
        <taxon>Bacillaceae</taxon>
        <taxon>Pontibacillus</taxon>
    </lineage>
</organism>
<dbReference type="InterPro" id="IPR016599">
    <property type="entry name" value="UCP012569"/>
</dbReference>
<dbReference type="PIRSF" id="PIRSF012569">
    <property type="entry name" value="UCP012569"/>
    <property type="match status" value="1"/>
</dbReference>
<dbReference type="Pfam" id="PF22746">
    <property type="entry name" value="SHOCT-like_DUF2089-C"/>
    <property type="match status" value="1"/>
</dbReference>
<comment type="caution">
    <text evidence="3">The sequence shown here is derived from an EMBL/GenBank/DDBJ whole genome shotgun (WGS) entry which is preliminary data.</text>
</comment>
<evidence type="ECO:0000313" key="4">
    <source>
        <dbReference type="Proteomes" id="UP000030401"/>
    </source>
</evidence>
<keyword evidence="4" id="KW-1185">Reference proteome</keyword>
<evidence type="ECO:0000259" key="1">
    <source>
        <dbReference type="Pfam" id="PF13349"/>
    </source>
</evidence>
<feature type="domain" description="DUF4097" evidence="1">
    <location>
        <begin position="102"/>
        <end position="329"/>
    </location>
</feature>
<protein>
    <submittedName>
        <fullName evidence="3">Uncharacterized protein</fullName>
    </submittedName>
</protein>
<proteinExistence type="predicted"/>
<dbReference type="Gene3D" id="2.160.20.120">
    <property type="match status" value="1"/>
</dbReference>
<feature type="domain" description="YvlB/LiaX N-terminal" evidence="2">
    <location>
        <begin position="3"/>
        <end position="33"/>
    </location>
</feature>
<dbReference type="EMBL" id="AVPG01000015">
    <property type="protein sequence ID" value="KGX86249.1"/>
    <property type="molecule type" value="Genomic_DNA"/>
</dbReference>